<reference evidence="1" key="1">
    <citation type="submission" date="2021-05" db="EMBL/GenBank/DDBJ databases">
        <authorList>
            <person name="Pan Q."/>
            <person name="Jouanno E."/>
            <person name="Zahm M."/>
            <person name="Klopp C."/>
            <person name="Cabau C."/>
            <person name="Louis A."/>
            <person name="Berthelot C."/>
            <person name="Parey E."/>
            <person name="Roest Crollius H."/>
            <person name="Montfort J."/>
            <person name="Robinson-Rechavi M."/>
            <person name="Bouchez O."/>
            <person name="Lampietro C."/>
            <person name="Lopez Roques C."/>
            <person name="Donnadieu C."/>
            <person name="Postlethwait J."/>
            <person name="Bobe J."/>
            <person name="Dillon D."/>
            <person name="Chandos A."/>
            <person name="von Hippel F."/>
            <person name="Guiguen Y."/>
        </authorList>
    </citation>
    <scope>NUCLEOTIDE SEQUENCE</scope>
    <source>
        <strain evidence="1">YG-Jan2019</strain>
    </source>
</reference>
<protein>
    <submittedName>
        <fullName evidence="1">Uncharacterized protein</fullName>
    </submittedName>
</protein>
<comment type="caution">
    <text evidence="1">The sequence shown here is derived from an EMBL/GenBank/DDBJ whole genome shotgun (WGS) entry which is preliminary data.</text>
</comment>
<name>A0ACC2G865_DALPE</name>
<gene>
    <name evidence="1" type="ORF">DPEC_G00197890</name>
</gene>
<evidence type="ECO:0000313" key="1">
    <source>
        <dbReference type="EMBL" id="KAJ7999772.1"/>
    </source>
</evidence>
<sequence>MAQPQAPETIRGQLGVKSSPNGSADFDRLSYVAEQRSPPPLQNYLWLTILTCFCPAYPVNIVALVFSVLSRNSYELGDYDGSRRLGQKALQVAMASIVIGLLIIGIFVTVHITTVMKHHQP</sequence>
<accession>A0ACC2G865</accession>
<proteinExistence type="predicted"/>
<dbReference type="Proteomes" id="UP001157502">
    <property type="component" value="Chromosome 16"/>
</dbReference>
<keyword evidence="2" id="KW-1185">Reference proteome</keyword>
<dbReference type="EMBL" id="CM055743">
    <property type="protein sequence ID" value="KAJ7999772.1"/>
    <property type="molecule type" value="Genomic_DNA"/>
</dbReference>
<organism evidence="1 2">
    <name type="scientific">Dallia pectoralis</name>
    <name type="common">Alaska blackfish</name>
    <dbReference type="NCBI Taxonomy" id="75939"/>
    <lineage>
        <taxon>Eukaryota</taxon>
        <taxon>Metazoa</taxon>
        <taxon>Chordata</taxon>
        <taxon>Craniata</taxon>
        <taxon>Vertebrata</taxon>
        <taxon>Euteleostomi</taxon>
        <taxon>Actinopterygii</taxon>
        <taxon>Neopterygii</taxon>
        <taxon>Teleostei</taxon>
        <taxon>Protacanthopterygii</taxon>
        <taxon>Esociformes</taxon>
        <taxon>Umbridae</taxon>
        <taxon>Dallia</taxon>
    </lineage>
</organism>
<evidence type="ECO:0000313" key="2">
    <source>
        <dbReference type="Proteomes" id="UP001157502"/>
    </source>
</evidence>